<dbReference type="OrthoDB" id="8611574at2"/>
<organism evidence="3 4">
    <name type="scientific">Georgenia satyanarayanai</name>
    <dbReference type="NCBI Taxonomy" id="860221"/>
    <lineage>
        <taxon>Bacteria</taxon>
        <taxon>Bacillati</taxon>
        <taxon>Actinomycetota</taxon>
        <taxon>Actinomycetes</taxon>
        <taxon>Micrococcales</taxon>
        <taxon>Bogoriellaceae</taxon>
        <taxon>Georgenia</taxon>
    </lineage>
</organism>
<feature type="compositionally biased region" description="Acidic residues" evidence="1">
    <location>
        <begin position="184"/>
        <end position="195"/>
    </location>
</feature>
<evidence type="ECO:0000313" key="3">
    <source>
        <dbReference type="EMBL" id="SSA39407.1"/>
    </source>
</evidence>
<dbReference type="PANTHER" id="PTHR31157:SF1">
    <property type="entry name" value="SCP DOMAIN-CONTAINING PROTEIN"/>
    <property type="match status" value="1"/>
</dbReference>
<accession>A0A2Y9AAV4</accession>
<dbReference type="Gene3D" id="3.40.33.10">
    <property type="entry name" value="CAP"/>
    <property type="match status" value="1"/>
</dbReference>
<feature type="compositionally biased region" description="Acidic residues" evidence="1">
    <location>
        <begin position="164"/>
        <end position="178"/>
    </location>
</feature>
<feature type="compositionally biased region" description="Acidic residues" evidence="1">
    <location>
        <begin position="207"/>
        <end position="217"/>
    </location>
</feature>
<dbReference type="AlphaFoldDB" id="A0A2Y9AAV4"/>
<dbReference type="Proteomes" id="UP000250222">
    <property type="component" value="Unassembled WGS sequence"/>
</dbReference>
<protein>
    <submittedName>
        <fullName evidence="3">Uncharacterized conserved protein YkwD, contains CAP (CSP/antigen 5/PR1) domain</fullName>
    </submittedName>
</protein>
<keyword evidence="4" id="KW-1185">Reference proteome</keyword>
<dbReference type="PANTHER" id="PTHR31157">
    <property type="entry name" value="SCP DOMAIN-CONTAINING PROTEIN"/>
    <property type="match status" value="1"/>
</dbReference>
<feature type="compositionally biased region" description="Pro residues" evidence="1">
    <location>
        <begin position="225"/>
        <end position="287"/>
    </location>
</feature>
<gene>
    <name evidence="3" type="ORF">SAMN05216184_102334</name>
</gene>
<proteinExistence type="predicted"/>
<evidence type="ECO:0000259" key="2">
    <source>
        <dbReference type="Pfam" id="PF00188"/>
    </source>
</evidence>
<evidence type="ECO:0000256" key="1">
    <source>
        <dbReference type="SAM" id="MobiDB-lite"/>
    </source>
</evidence>
<feature type="domain" description="SCP" evidence="2">
    <location>
        <begin position="300"/>
        <end position="418"/>
    </location>
</feature>
<name>A0A2Y9AAV4_9MICO</name>
<dbReference type="Pfam" id="PF00188">
    <property type="entry name" value="CAP"/>
    <property type="match status" value="1"/>
</dbReference>
<feature type="region of interest" description="Disordered" evidence="1">
    <location>
        <begin position="107"/>
        <end position="293"/>
    </location>
</feature>
<evidence type="ECO:0000313" key="4">
    <source>
        <dbReference type="Proteomes" id="UP000250222"/>
    </source>
</evidence>
<dbReference type="RefSeq" id="WP_146237484.1">
    <property type="nucleotide sequence ID" value="NZ_QKLZ01000002.1"/>
</dbReference>
<dbReference type="EMBL" id="UETB01000002">
    <property type="protein sequence ID" value="SSA39407.1"/>
    <property type="molecule type" value="Genomic_DNA"/>
</dbReference>
<dbReference type="SUPFAM" id="SSF55797">
    <property type="entry name" value="PR-1-like"/>
    <property type="match status" value="1"/>
</dbReference>
<dbReference type="CDD" id="cd05379">
    <property type="entry name" value="CAP_bacterial"/>
    <property type="match status" value="1"/>
</dbReference>
<reference evidence="3 4" key="1">
    <citation type="submission" date="2016-10" db="EMBL/GenBank/DDBJ databases">
        <authorList>
            <person name="Cai Z."/>
        </authorList>
    </citation>
    <scope>NUCLEOTIDE SEQUENCE [LARGE SCALE GENOMIC DNA]</scope>
    <source>
        <strain evidence="3 4">CGMCC 1.10826</strain>
    </source>
</reference>
<dbReference type="InterPro" id="IPR035940">
    <property type="entry name" value="CAP_sf"/>
</dbReference>
<dbReference type="InterPro" id="IPR014044">
    <property type="entry name" value="CAP_dom"/>
</dbReference>
<sequence length="430" mass="44734">MASDAQARSGARRSRRTASRVGAVAASFTLTLTVLASTVTAAPTLPAWVLLPLEASGMPAHMTGGTIVTTTAERADITISLADHAAQERAAEATLAAAADVSKARTESLASRAQRPEKAAPAVVMNESPVSTPGGDSPVLVPDAGEETLPEPEPTTEPAPAPEVTEEPAAEPVEEPTEPAEAAEPVEPEPVEEPVQEMPAESQPEPAPEESAEEPASPEEGSTPSPSPSTSPSPSPSPSTSPTPAPSPSPSATPSPTPSATPTPKPTPTPTPTPRPTPTPTPTPTPPAGDTGTARTTLFALLNVFRQANGLPPVAYNTHLQGVAQGWANHLADWEPASMGSAHNPRMTQQVGCRGYSTGTWGSCSELIVRNTGGASMNFNTLLTWLHTWWTQSDGHRPWMLSDTYTHVGYGFAWSDDRVPYAVTVIAQKH</sequence>
<feature type="compositionally biased region" description="Pro residues" evidence="1">
    <location>
        <begin position="151"/>
        <end position="161"/>
    </location>
</feature>